<organism evidence="3 4">
    <name type="scientific">Leersia perrieri</name>
    <dbReference type="NCBI Taxonomy" id="77586"/>
    <lineage>
        <taxon>Eukaryota</taxon>
        <taxon>Viridiplantae</taxon>
        <taxon>Streptophyta</taxon>
        <taxon>Embryophyta</taxon>
        <taxon>Tracheophyta</taxon>
        <taxon>Spermatophyta</taxon>
        <taxon>Magnoliopsida</taxon>
        <taxon>Liliopsida</taxon>
        <taxon>Poales</taxon>
        <taxon>Poaceae</taxon>
        <taxon>BOP clade</taxon>
        <taxon>Oryzoideae</taxon>
        <taxon>Oryzeae</taxon>
        <taxon>Oryzinae</taxon>
        <taxon>Leersia</taxon>
    </lineage>
</organism>
<dbReference type="Gene3D" id="3.60.20.10">
    <property type="entry name" value="Glutamine Phosphoribosylpyrophosphate, subunit 1, domain 1"/>
    <property type="match status" value="1"/>
</dbReference>
<evidence type="ECO:0000256" key="1">
    <source>
        <dbReference type="SAM" id="MobiDB-lite"/>
    </source>
</evidence>
<dbReference type="Proteomes" id="UP000032180">
    <property type="component" value="Chromosome 11"/>
</dbReference>
<proteinExistence type="predicted"/>
<reference evidence="4" key="2">
    <citation type="submission" date="2013-12" db="EMBL/GenBank/DDBJ databases">
        <authorList>
            <person name="Yu Y."/>
            <person name="Lee S."/>
            <person name="de Baynast K."/>
            <person name="Wissotski M."/>
            <person name="Liu L."/>
            <person name="Talag J."/>
            <person name="Goicoechea J."/>
            <person name="Angelova A."/>
            <person name="Jetty R."/>
            <person name="Kudrna D."/>
            <person name="Golser W."/>
            <person name="Rivera L."/>
            <person name="Zhang J."/>
            <person name="Wing R."/>
        </authorList>
    </citation>
    <scope>NUCLEOTIDE SEQUENCE</scope>
</reference>
<protein>
    <recommendedName>
        <fullName evidence="2">Proteasome alpha-type subunits domain-containing protein</fullName>
    </recommendedName>
</protein>
<reference evidence="3" key="3">
    <citation type="submission" date="2015-04" db="UniProtKB">
        <authorList>
            <consortium name="EnsemblPlants"/>
        </authorList>
    </citation>
    <scope>IDENTIFICATION</scope>
</reference>
<evidence type="ECO:0000259" key="2">
    <source>
        <dbReference type="SMART" id="SM00948"/>
    </source>
</evidence>
<dbReference type="EnsemblPlants" id="LPERR11G15800.1">
    <property type="protein sequence ID" value="LPERR11G15800.1"/>
    <property type="gene ID" value="LPERR11G15800"/>
</dbReference>
<reference evidence="3 4" key="1">
    <citation type="submission" date="2012-08" db="EMBL/GenBank/DDBJ databases">
        <title>Oryza genome evolution.</title>
        <authorList>
            <person name="Wing R.A."/>
        </authorList>
    </citation>
    <scope>NUCLEOTIDE SEQUENCE</scope>
</reference>
<dbReference type="AlphaFoldDB" id="A0A0D9XU22"/>
<evidence type="ECO:0000313" key="4">
    <source>
        <dbReference type="Proteomes" id="UP000032180"/>
    </source>
</evidence>
<dbReference type="Gramene" id="LPERR11G15800.1">
    <property type="protein sequence ID" value="LPERR11G15800.1"/>
    <property type="gene ID" value="LPERR11G15800"/>
</dbReference>
<evidence type="ECO:0000313" key="3">
    <source>
        <dbReference type="EnsemblPlants" id="LPERR11G15800.1"/>
    </source>
</evidence>
<accession>A0A0D9XU22</accession>
<dbReference type="SUPFAM" id="SSF56235">
    <property type="entry name" value="N-terminal nucleophile aminohydrolases (Ntn hydrolases)"/>
    <property type="match status" value="1"/>
</dbReference>
<feature type="domain" description="Proteasome alpha-type subunits" evidence="2">
    <location>
        <begin position="48"/>
        <end position="70"/>
    </location>
</feature>
<keyword evidence="4" id="KW-1185">Reference proteome</keyword>
<dbReference type="GO" id="GO:0019773">
    <property type="term" value="C:proteasome core complex, alpha-subunit complex"/>
    <property type="evidence" value="ECO:0007669"/>
    <property type="project" value="InterPro"/>
</dbReference>
<dbReference type="GO" id="GO:0006511">
    <property type="term" value="P:ubiquitin-dependent protein catabolic process"/>
    <property type="evidence" value="ECO:0007669"/>
    <property type="project" value="InterPro"/>
</dbReference>
<feature type="region of interest" description="Disordered" evidence="1">
    <location>
        <begin position="30"/>
        <end position="50"/>
    </location>
</feature>
<dbReference type="Pfam" id="PF10584">
    <property type="entry name" value="Proteasome_A_N"/>
    <property type="match status" value="1"/>
</dbReference>
<dbReference type="InterPro" id="IPR029055">
    <property type="entry name" value="Ntn_hydrolases_N"/>
</dbReference>
<name>A0A0D9XU22_9ORYZ</name>
<sequence length="87" mass="9394">MCAKICAETTARGWDGVGVALAETVARASRRGRRAVRGGDGGGRTEIRPWEVSTLSPEGRLFQVEYASEAIKEFGQAKTNTVLKPTR</sequence>
<dbReference type="SMART" id="SM00948">
    <property type="entry name" value="Proteasome_A_N"/>
    <property type="match status" value="1"/>
</dbReference>
<dbReference type="InterPro" id="IPR000426">
    <property type="entry name" value="Proteasome_asu_N"/>
</dbReference>